<evidence type="ECO:0000313" key="4">
    <source>
        <dbReference type="EMBL" id="MFD1533190.1"/>
    </source>
</evidence>
<dbReference type="EMBL" id="JBHUCP010000023">
    <property type="protein sequence ID" value="MFD1533190.1"/>
    <property type="molecule type" value="Genomic_DNA"/>
</dbReference>
<dbReference type="InterPro" id="IPR001647">
    <property type="entry name" value="HTH_TetR"/>
</dbReference>
<name>A0ABW4FSF5_9PSEU</name>
<accession>A0ABW4FSF5</accession>
<evidence type="ECO:0000256" key="1">
    <source>
        <dbReference type="ARBA" id="ARBA00023125"/>
    </source>
</evidence>
<evidence type="ECO:0000256" key="2">
    <source>
        <dbReference type="PROSITE-ProRule" id="PRU00335"/>
    </source>
</evidence>
<gene>
    <name evidence="4" type="ORF">ACFSCY_27570</name>
</gene>
<organism evidence="4 5">
    <name type="scientific">Pseudonocardia aurantiaca</name>
    <dbReference type="NCBI Taxonomy" id="75290"/>
    <lineage>
        <taxon>Bacteria</taxon>
        <taxon>Bacillati</taxon>
        <taxon>Actinomycetota</taxon>
        <taxon>Actinomycetes</taxon>
        <taxon>Pseudonocardiales</taxon>
        <taxon>Pseudonocardiaceae</taxon>
        <taxon>Pseudonocardia</taxon>
    </lineage>
</organism>
<comment type="caution">
    <text evidence="4">The sequence shown here is derived from an EMBL/GenBank/DDBJ whole genome shotgun (WGS) entry which is preliminary data.</text>
</comment>
<dbReference type="InterPro" id="IPR009057">
    <property type="entry name" value="Homeodomain-like_sf"/>
</dbReference>
<proteinExistence type="predicted"/>
<protein>
    <submittedName>
        <fullName evidence="4">TetR/AcrR family transcriptional regulator</fullName>
    </submittedName>
</protein>
<feature type="domain" description="HTH tetR-type" evidence="3">
    <location>
        <begin position="14"/>
        <end position="74"/>
    </location>
</feature>
<dbReference type="InterPro" id="IPR050109">
    <property type="entry name" value="HTH-type_TetR-like_transc_reg"/>
</dbReference>
<dbReference type="PRINTS" id="PR00455">
    <property type="entry name" value="HTHTETR"/>
</dbReference>
<dbReference type="PANTHER" id="PTHR30055:SF226">
    <property type="entry name" value="HTH-TYPE TRANSCRIPTIONAL REGULATOR PKSA"/>
    <property type="match status" value="1"/>
</dbReference>
<dbReference type="Pfam" id="PF00440">
    <property type="entry name" value="TetR_N"/>
    <property type="match status" value="1"/>
</dbReference>
<dbReference type="RefSeq" id="WP_343983605.1">
    <property type="nucleotide sequence ID" value="NZ_BAAAJG010000016.1"/>
</dbReference>
<sequence length="194" mass="21206">MTTTSTGGERRTGAETRAEILRVALALFTEKGFTSTSTRDISEALGITKSALYYHFRSKDEIATSLVQQRLRELDELLDWVETQPPTPDLLQRAALRWVESTTPERIQAIRLAQANQPVMRRLAADGYDVRSGFDKVVERLTHGAPAPDRLLARMAFDTVATALAAAHGFGAGPGEVIEAARRATIALTAQVQS</sequence>
<dbReference type="PROSITE" id="PS50977">
    <property type="entry name" value="HTH_TETR_2"/>
    <property type="match status" value="1"/>
</dbReference>
<dbReference type="Gene3D" id="1.10.357.10">
    <property type="entry name" value="Tetracycline Repressor, domain 2"/>
    <property type="match status" value="1"/>
</dbReference>
<reference evidence="5" key="1">
    <citation type="journal article" date="2019" name="Int. J. Syst. Evol. Microbiol.">
        <title>The Global Catalogue of Microorganisms (GCM) 10K type strain sequencing project: providing services to taxonomists for standard genome sequencing and annotation.</title>
        <authorList>
            <consortium name="The Broad Institute Genomics Platform"/>
            <consortium name="The Broad Institute Genome Sequencing Center for Infectious Disease"/>
            <person name="Wu L."/>
            <person name="Ma J."/>
        </authorList>
    </citation>
    <scope>NUCLEOTIDE SEQUENCE [LARGE SCALE GENOMIC DNA]</scope>
    <source>
        <strain evidence="5">JCM 12165</strain>
    </source>
</reference>
<keyword evidence="1 2" id="KW-0238">DNA-binding</keyword>
<feature type="DNA-binding region" description="H-T-H motif" evidence="2">
    <location>
        <begin position="37"/>
        <end position="56"/>
    </location>
</feature>
<evidence type="ECO:0000259" key="3">
    <source>
        <dbReference type="PROSITE" id="PS50977"/>
    </source>
</evidence>
<dbReference type="Proteomes" id="UP001597145">
    <property type="component" value="Unassembled WGS sequence"/>
</dbReference>
<dbReference type="SUPFAM" id="SSF46689">
    <property type="entry name" value="Homeodomain-like"/>
    <property type="match status" value="1"/>
</dbReference>
<evidence type="ECO:0000313" key="5">
    <source>
        <dbReference type="Proteomes" id="UP001597145"/>
    </source>
</evidence>
<keyword evidence="5" id="KW-1185">Reference proteome</keyword>
<dbReference type="PANTHER" id="PTHR30055">
    <property type="entry name" value="HTH-TYPE TRANSCRIPTIONAL REGULATOR RUTR"/>
    <property type="match status" value="1"/>
</dbReference>